<dbReference type="Gene3D" id="1.20.1280.50">
    <property type="match status" value="1"/>
</dbReference>
<dbReference type="Gene3D" id="3.80.10.10">
    <property type="entry name" value="Ribonuclease Inhibitor"/>
    <property type="match status" value="1"/>
</dbReference>
<protein>
    <recommendedName>
        <fullName evidence="3">F-box domain-containing protein</fullName>
    </recommendedName>
</protein>
<dbReference type="SUPFAM" id="SSF52047">
    <property type="entry name" value="RNI-like"/>
    <property type="match status" value="1"/>
</dbReference>
<reference evidence="1 2" key="1">
    <citation type="journal article" date="2024" name="J Genomics">
        <title>Draft genome sequencing and assembly of Favolaschia claudopus CIRM-BRFM 2984 isolated from oak limbs.</title>
        <authorList>
            <person name="Navarro D."/>
            <person name="Drula E."/>
            <person name="Chaduli D."/>
            <person name="Cazenave R."/>
            <person name="Ahrendt S."/>
            <person name="Wang J."/>
            <person name="Lipzen A."/>
            <person name="Daum C."/>
            <person name="Barry K."/>
            <person name="Grigoriev I.V."/>
            <person name="Favel A."/>
            <person name="Rosso M.N."/>
            <person name="Martin F."/>
        </authorList>
    </citation>
    <scope>NUCLEOTIDE SEQUENCE [LARGE SCALE GENOMIC DNA]</scope>
    <source>
        <strain evidence="1 2">CIRM-BRFM 2984</strain>
    </source>
</reference>
<comment type="caution">
    <text evidence="1">The sequence shown here is derived from an EMBL/GenBank/DDBJ whole genome shotgun (WGS) entry which is preliminary data.</text>
</comment>
<dbReference type="EMBL" id="JAWWNJ010000076">
    <property type="protein sequence ID" value="KAK7006275.1"/>
    <property type="molecule type" value="Genomic_DNA"/>
</dbReference>
<accession>A0AAW0ACM3</accession>
<evidence type="ECO:0000313" key="2">
    <source>
        <dbReference type="Proteomes" id="UP001362999"/>
    </source>
</evidence>
<keyword evidence="2" id="KW-1185">Reference proteome</keyword>
<organism evidence="1 2">
    <name type="scientific">Favolaschia claudopus</name>
    <dbReference type="NCBI Taxonomy" id="2862362"/>
    <lineage>
        <taxon>Eukaryota</taxon>
        <taxon>Fungi</taxon>
        <taxon>Dikarya</taxon>
        <taxon>Basidiomycota</taxon>
        <taxon>Agaricomycotina</taxon>
        <taxon>Agaricomycetes</taxon>
        <taxon>Agaricomycetidae</taxon>
        <taxon>Agaricales</taxon>
        <taxon>Marasmiineae</taxon>
        <taxon>Mycenaceae</taxon>
        <taxon>Favolaschia</taxon>
    </lineage>
</organism>
<dbReference type="AlphaFoldDB" id="A0AAW0ACM3"/>
<dbReference type="Proteomes" id="UP001362999">
    <property type="component" value="Unassembled WGS sequence"/>
</dbReference>
<evidence type="ECO:0000313" key="1">
    <source>
        <dbReference type="EMBL" id="KAK7006275.1"/>
    </source>
</evidence>
<proteinExistence type="predicted"/>
<gene>
    <name evidence="1" type="ORF">R3P38DRAFT_3602247</name>
</gene>
<name>A0AAW0ACM3_9AGAR</name>
<dbReference type="InterPro" id="IPR032675">
    <property type="entry name" value="LRR_dom_sf"/>
</dbReference>
<evidence type="ECO:0008006" key="3">
    <source>
        <dbReference type="Google" id="ProtNLM"/>
    </source>
</evidence>
<sequence length="434" mass="49294">MTVIVTSAQGIGSLPTELIYLIFSFAHALTIVATRKQRSYLEKPALPVLSSVLRVCALWYEIARNLPELWTYIPVLDWSPRTINMIDALVERSENLSLHIFWTIRKYNHILTPNDRRELQGIWNKAFSLIGRAASLHIQTTHSSWMDQCICFPTAPLLESLMIHLIGEGDNLRMLHLGPTPSLQSLVLHRVGMKESDLPAIVEHLEVLDAPGTPSLASRLADTFALSASSTSSLRHLAISTKIPYVKHDGGNAFRTYIGCLNTLTIGQLRHFGRLPSLLHCPLLEELSLTRLECTAIRDFMQGLHNCSIIFPALRTLRISYIEDTTFGDLRYLRVACPSLEVLKFNQVQHNPFMELLSADDDEQHPFWPKLHTLSFLPVDYWDICGVVSRRIEVKFPLARLEITPRTRDDLASLPWLQEHVPTLCSTTPSWWHT</sequence>